<gene>
    <name evidence="1" type="ORF">S03H2_38839</name>
</gene>
<name>X1HQF7_9ZZZZ</name>
<reference evidence="1" key="1">
    <citation type="journal article" date="2014" name="Front. Microbiol.">
        <title>High frequency of phylogenetically diverse reductive dehalogenase-homologous genes in deep subseafloor sedimentary metagenomes.</title>
        <authorList>
            <person name="Kawai M."/>
            <person name="Futagami T."/>
            <person name="Toyoda A."/>
            <person name="Takaki Y."/>
            <person name="Nishi S."/>
            <person name="Hori S."/>
            <person name="Arai W."/>
            <person name="Tsubouchi T."/>
            <person name="Morono Y."/>
            <person name="Uchiyama I."/>
            <person name="Ito T."/>
            <person name="Fujiyama A."/>
            <person name="Inagaki F."/>
            <person name="Takami H."/>
        </authorList>
    </citation>
    <scope>NUCLEOTIDE SEQUENCE</scope>
    <source>
        <strain evidence="1">Expedition CK06-06</strain>
    </source>
</reference>
<proteinExistence type="predicted"/>
<sequence length="64" mass="8002">LPKSLKTYFLFFLNGCNEFRLQQAIDQIWSKFDRMSTRGRPERRKDFQEFMKEMDEILQRYFAR</sequence>
<feature type="non-terminal residue" evidence="1">
    <location>
        <position position="1"/>
    </location>
</feature>
<organism evidence="1">
    <name type="scientific">marine sediment metagenome</name>
    <dbReference type="NCBI Taxonomy" id="412755"/>
    <lineage>
        <taxon>unclassified sequences</taxon>
        <taxon>metagenomes</taxon>
        <taxon>ecological metagenomes</taxon>
    </lineage>
</organism>
<protein>
    <submittedName>
        <fullName evidence="1">Uncharacterized protein</fullName>
    </submittedName>
</protein>
<dbReference type="AlphaFoldDB" id="X1HQF7"/>
<comment type="caution">
    <text evidence="1">The sequence shown here is derived from an EMBL/GenBank/DDBJ whole genome shotgun (WGS) entry which is preliminary data.</text>
</comment>
<accession>X1HQF7</accession>
<dbReference type="EMBL" id="BARU01023972">
    <property type="protein sequence ID" value="GAH59305.1"/>
    <property type="molecule type" value="Genomic_DNA"/>
</dbReference>
<evidence type="ECO:0000313" key="1">
    <source>
        <dbReference type="EMBL" id="GAH59305.1"/>
    </source>
</evidence>